<dbReference type="RefSeq" id="WP_015946851.1">
    <property type="nucleotide sequence ID" value="NC_011768.1"/>
</dbReference>
<name>B8FG94_DESAL</name>
<gene>
    <name evidence="5" type="ordered locus">Dalk_2080</name>
</gene>
<feature type="domain" description="Fido" evidence="4">
    <location>
        <begin position="103"/>
        <end position="245"/>
    </location>
</feature>
<dbReference type="AlphaFoldDB" id="B8FG94"/>
<dbReference type="PANTHER" id="PTHR13504">
    <property type="entry name" value="FIDO DOMAIN-CONTAINING PROTEIN DDB_G0283145"/>
    <property type="match status" value="1"/>
</dbReference>
<evidence type="ECO:0000256" key="2">
    <source>
        <dbReference type="PIRSR" id="PIRSR640198-2"/>
    </source>
</evidence>
<protein>
    <submittedName>
        <fullName evidence="5">Filamentation induced by cAMP protein Fic</fullName>
    </submittedName>
</protein>
<reference evidence="5 6" key="1">
    <citation type="journal article" date="2012" name="Environ. Microbiol.">
        <title>The genome sequence of Desulfatibacillum alkenivorans AK-01: a blueprint for anaerobic alkane oxidation.</title>
        <authorList>
            <person name="Callaghan A.V."/>
            <person name="Morris B.E."/>
            <person name="Pereira I.A."/>
            <person name="McInerney M.J."/>
            <person name="Austin R.N."/>
            <person name="Groves J.T."/>
            <person name="Kukor J.J."/>
            <person name="Suflita J.M."/>
            <person name="Young L.Y."/>
            <person name="Zylstra G.J."/>
            <person name="Wawrik B."/>
        </authorList>
    </citation>
    <scope>NUCLEOTIDE SEQUENCE [LARGE SCALE GENOMIC DNA]</scope>
    <source>
        <strain evidence="5 6">AK-01</strain>
    </source>
</reference>
<dbReference type="InterPro" id="IPR049514">
    <property type="entry name" value="Fic-like_C"/>
</dbReference>
<dbReference type="KEGG" id="dal:Dalk_2080"/>
<dbReference type="PANTHER" id="PTHR13504:SF38">
    <property type="entry name" value="FIDO DOMAIN-CONTAINING PROTEIN"/>
    <property type="match status" value="1"/>
</dbReference>
<evidence type="ECO:0000256" key="3">
    <source>
        <dbReference type="PIRSR" id="PIRSR640198-3"/>
    </source>
</evidence>
<dbReference type="Pfam" id="PF21247">
    <property type="entry name" value="Fic-like_C"/>
    <property type="match status" value="1"/>
</dbReference>
<feature type="binding site" evidence="2">
    <location>
        <begin position="133"/>
        <end position="141"/>
    </location>
    <ligand>
        <name>ATP</name>
        <dbReference type="ChEBI" id="CHEBI:30616"/>
    </ligand>
</feature>
<evidence type="ECO:0000313" key="5">
    <source>
        <dbReference type="EMBL" id="ACL03774.1"/>
    </source>
</evidence>
<dbReference type="InterPro" id="IPR036597">
    <property type="entry name" value="Fido-like_dom_sf"/>
</dbReference>
<sequence>MSDNPSYQPPYVITPAIISLIAEISEAVGRLAALNGSSSDLKLRKLNQVKTIQGSLAIEGNTLNEEQVSAIFEGKRVLAPPKDILEVKNALAAYESLGAWSPSKERDLLEAHRMLMAKLVDNPGVYRSKGVGVVSGDKLVHMAPPGGRVPILMRNLLLWLQNSEEHPLVAGSVFHYEFEFIHPFEDGNGRLGRLWQTLILNRWNDLFLDIPVESLIYNHQQEYFTALQESTNQTDSGPFICFMLKMIQKAVASAVPQVTPQVTPQVGRLLRIMQGAMTREELQQALGLSDRKSFRERYLKPALEAGLIKMTIPDKPSSRLQKYRLTNKGEITLTAL</sequence>
<dbReference type="InterPro" id="IPR040198">
    <property type="entry name" value="Fido_containing"/>
</dbReference>
<dbReference type="InterPro" id="IPR003812">
    <property type="entry name" value="Fido"/>
</dbReference>
<evidence type="ECO:0000256" key="1">
    <source>
        <dbReference type="PIRSR" id="PIRSR640198-1"/>
    </source>
</evidence>
<dbReference type="HOGENOM" id="CLU_047250_0_0_7"/>
<dbReference type="eggNOG" id="COG3177">
    <property type="taxonomic scope" value="Bacteria"/>
</dbReference>
<dbReference type="EMBL" id="CP001322">
    <property type="protein sequence ID" value="ACL03774.1"/>
    <property type="molecule type" value="Genomic_DNA"/>
</dbReference>
<evidence type="ECO:0000259" key="4">
    <source>
        <dbReference type="PROSITE" id="PS51459"/>
    </source>
</evidence>
<dbReference type="PROSITE" id="PS51459">
    <property type="entry name" value="FIDO"/>
    <property type="match status" value="1"/>
</dbReference>
<organism evidence="5 6">
    <name type="scientific">Desulfatibacillum aliphaticivorans</name>
    <dbReference type="NCBI Taxonomy" id="218208"/>
    <lineage>
        <taxon>Bacteria</taxon>
        <taxon>Pseudomonadati</taxon>
        <taxon>Thermodesulfobacteriota</taxon>
        <taxon>Desulfobacteria</taxon>
        <taxon>Desulfobacterales</taxon>
        <taxon>Desulfatibacillaceae</taxon>
        <taxon>Desulfatibacillum</taxon>
    </lineage>
</organism>
<dbReference type="Proteomes" id="UP000000739">
    <property type="component" value="Chromosome"/>
</dbReference>
<dbReference type="SUPFAM" id="SSF140931">
    <property type="entry name" value="Fic-like"/>
    <property type="match status" value="1"/>
</dbReference>
<keyword evidence="2" id="KW-0067">ATP-binding</keyword>
<keyword evidence="2" id="KW-0547">Nucleotide-binding</keyword>
<feature type="active site" evidence="1">
    <location>
        <position position="182"/>
    </location>
</feature>
<feature type="site" description="Important for autoinhibition of adenylyltransferase activity" evidence="3">
    <location>
        <position position="59"/>
    </location>
</feature>
<accession>B8FG94</accession>
<evidence type="ECO:0000313" key="6">
    <source>
        <dbReference type="Proteomes" id="UP000000739"/>
    </source>
</evidence>
<feature type="binding site" evidence="2">
    <location>
        <begin position="186"/>
        <end position="193"/>
    </location>
    <ligand>
        <name>ATP</name>
        <dbReference type="ChEBI" id="CHEBI:30616"/>
    </ligand>
</feature>
<feature type="binding site" evidence="2">
    <location>
        <position position="232"/>
    </location>
    <ligand>
        <name>ATP</name>
        <dbReference type="ChEBI" id="CHEBI:30616"/>
    </ligand>
</feature>
<proteinExistence type="predicted"/>
<dbReference type="Pfam" id="PF02661">
    <property type="entry name" value="Fic"/>
    <property type="match status" value="1"/>
</dbReference>
<dbReference type="GO" id="GO:0005524">
    <property type="term" value="F:ATP binding"/>
    <property type="evidence" value="ECO:0007669"/>
    <property type="project" value="UniProtKB-KW"/>
</dbReference>
<dbReference type="Gene3D" id="1.10.3290.10">
    <property type="entry name" value="Fido-like domain"/>
    <property type="match status" value="1"/>
</dbReference>
<keyword evidence="6" id="KW-1185">Reference proteome</keyword>